<evidence type="ECO:0000256" key="2">
    <source>
        <dbReference type="ARBA" id="ARBA00022723"/>
    </source>
</evidence>
<keyword evidence="6" id="KW-1185">Reference proteome</keyword>
<dbReference type="GO" id="GO:0005829">
    <property type="term" value="C:cytosol"/>
    <property type="evidence" value="ECO:0007669"/>
    <property type="project" value="TreeGrafter"/>
</dbReference>
<evidence type="ECO:0000313" key="6">
    <source>
        <dbReference type="Proteomes" id="UP000028630"/>
    </source>
</evidence>
<evidence type="ECO:0000256" key="3">
    <source>
        <dbReference type="ARBA" id="ARBA00023211"/>
    </source>
</evidence>
<dbReference type="PANTHER" id="PTHR21110">
    <property type="entry name" value="PHOSPHOPENTOMUTASE"/>
    <property type="match status" value="1"/>
</dbReference>
<reference evidence="6" key="1">
    <citation type="submission" date="2014-05" db="EMBL/GenBank/DDBJ databases">
        <title>ATOL: Assembling a taxonomically balanced genome-scale reconstruction of the evolutionary history of the Enterobacteriaceae.</title>
        <authorList>
            <person name="Plunkett G. III"/>
            <person name="Neeno-Eckwall E.C."/>
            <person name="Glasner J.D."/>
            <person name="Perna N.T."/>
        </authorList>
    </citation>
    <scope>NUCLEOTIDE SEQUENCE [LARGE SCALE GENOMIC DNA]</scope>
    <source>
        <strain evidence="6">ATCC 49490</strain>
    </source>
</reference>
<comment type="caution">
    <text evidence="5">The sequence shown here is derived from an EMBL/GenBank/DDBJ whole genome shotgun (WGS) entry which is preliminary data.</text>
</comment>
<dbReference type="NCBIfam" id="NF009049">
    <property type="entry name" value="PRK12383.1"/>
    <property type="match status" value="1"/>
</dbReference>
<dbReference type="Gene3D" id="3.30.70.1250">
    <property type="entry name" value="Phosphopentomutase"/>
    <property type="match status" value="1"/>
</dbReference>
<evidence type="ECO:0000259" key="4">
    <source>
        <dbReference type="Pfam" id="PF01676"/>
    </source>
</evidence>
<dbReference type="Proteomes" id="UP000028630">
    <property type="component" value="Unassembled WGS sequence"/>
</dbReference>
<feature type="domain" description="Metalloenzyme" evidence="4">
    <location>
        <begin position="3"/>
        <end position="388"/>
    </location>
</feature>
<proteinExistence type="inferred from homology"/>
<evidence type="ECO:0000313" key="5">
    <source>
        <dbReference type="EMBL" id="KFC04980.1"/>
    </source>
</evidence>
<dbReference type="PANTHER" id="PTHR21110:SF0">
    <property type="entry name" value="PHOSPHOPENTOMUTASE"/>
    <property type="match status" value="1"/>
</dbReference>
<dbReference type="eggNOG" id="COG1015">
    <property type="taxonomic scope" value="Bacteria"/>
</dbReference>
<dbReference type="GO" id="GO:0043094">
    <property type="term" value="P:metabolic compound salvage"/>
    <property type="evidence" value="ECO:0007669"/>
    <property type="project" value="InterPro"/>
</dbReference>
<dbReference type="InterPro" id="IPR010045">
    <property type="entry name" value="DeoB"/>
</dbReference>
<keyword evidence="3" id="KW-0464">Manganese</keyword>
<protein>
    <submittedName>
        <fullName evidence="5">Putative phosphopentomutase</fullName>
        <ecNumber evidence="5">5.4.2.7</ecNumber>
    </submittedName>
</protein>
<dbReference type="GO" id="GO:0009117">
    <property type="term" value="P:nucleotide metabolic process"/>
    <property type="evidence" value="ECO:0007669"/>
    <property type="project" value="InterPro"/>
</dbReference>
<dbReference type="InterPro" id="IPR024052">
    <property type="entry name" value="Phosphopentomutase_DeoB_cap_sf"/>
</dbReference>
<dbReference type="SUPFAM" id="SSF53649">
    <property type="entry name" value="Alkaline phosphatase-like"/>
    <property type="match status" value="1"/>
</dbReference>
<dbReference type="EMBL" id="JMTB01000093">
    <property type="protein sequence ID" value="KFC04980.1"/>
    <property type="molecule type" value="Genomic_DNA"/>
</dbReference>
<name>A0A085A435_9ENTR</name>
<evidence type="ECO:0000256" key="1">
    <source>
        <dbReference type="ARBA" id="ARBA00010373"/>
    </source>
</evidence>
<dbReference type="GO" id="GO:0000287">
    <property type="term" value="F:magnesium ion binding"/>
    <property type="evidence" value="ECO:0007669"/>
    <property type="project" value="InterPro"/>
</dbReference>
<sequence>MARFVVLVIDSFGVGAMDDVPRVRPQDLGANTCGHILEHLPTLRLPTLEKLGLMNALGATPGVMRPSPGASWGVAELMHEGGDTFMGHQEILGTLPRTPLRMPFSQVIDKVEAALRAEGRKTQRCGNGPYWLLVDDAVAIGDNLEADLGQVYNITGNLSEKSFDEVKAIGRIVRQQVEVGRVIAFGGRLASTQQLWDAAETRDGTYIGINAPRSGAYDDGFQVVHMGYGVDDSVQVPARLHAVGVPTVLVGKVADIVNNPHGESWQNLVDSQRIMEITLDALNRQQSVFICTNIQETDLAGHAEDVDRYADRLQLVDRYLARLMEAMRRDDCLVVMADHGNDPTIGHSRHTREKVPVLVWQQDLPPTELGVRTTLSDIGATVCDFFGAHRPENGHSFLPLLKTARNRHD</sequence>
<dbReference type="Gene3D" id="3.40.720.10">
    <property type="entry name" value="Alkaline Phosphatase, subunit A"/>
    <property type="match status" value="1"/>
</dbReference>
<keyword evidence="5" id="KW-0413">Isomerase</keyword>
<gene>
    <name evidence="5" type="ORF">GTGU_03078</name>
</gene>
<comment type="similarity">
    <text evidence="1">Belongs to the phosphopentomutase family.</text>
</comment>
<dbReference type="EC" id="5.4.2.7" evidence="5"/>
<dbReference type="CDD" id="cd16009">
    <property type="entry name" value="PPM"/>
    <property type="match status" value="1"/>
</dbReference>
<organism evidence="5 6">
    <name type="scientific">Trabulsiella guamensis ATCC 49490</name>
    <dbReference type="NCBI Taxonomy" id="1005994"/>
    <lineage>
        <taxon>Bacteria</taxon>
        <taxon>Pseudomonadati</taxon>
        <taxon>Pseudomonadota</taxon>
        <taxon>Gammaproteobacteria</taxon>
        <taxon>Enterobacterales</taxon>
        <taxon>Enterobacteriaceae</taxon>
        <taxon>Trabulsiella</taxon>
    </lineage>
</organism>
<dbReference type="AlphaFoldDB" id="A0A085A435"/>
<dbReference type="InterPro" id="IPR017850">
    <property type="entry name" value="Alkaline_phosphatase_core_sf"/>
</dbReference>
<dbReference type="PIRSF" id="PIRSF001491">
    <property type="entry name" value="Ppentomutase"/>
    <property type="match status" value="1"/>
</dbReference>
<keyword evidence="2" id="KW-0479">Metal-binding</keyword>
<dbReference type="GO" id="GO:0008973">
    <property type="term" value="F:phosphopentomutase activity"/>
    <property type="evidence" value="ECO:0007669"/>
    <property type="project" value="UniProtKB-EC"/>
</dbReference>
<dbReference type="RefSeq" id="WP_038158691.1">
    <property type="nucleotide sequence ID" value="NZ_JMTB01000093.1"/>
</dbReference>
<accession>A0A085A435</accession>
<dbReference type="OrthoDB" id="9769930at2"/>
<dbReference type="Pfam" id="PF01676">
    <property type="entry name" value="Metalloenzyme"/>
    <property type="match status" value="1"/>
</dbReference>
<dbReference type="InterPro" id="IPR006124">
    <property type="entry name" value="Metalloenzyme"/>
</dbReference>